<proteinExistence type="predicted"/>
<gene>
    <name evidence="2" type="ORF">CLV43_105255</name>
</gene>
<evidence type="ECO:0000313" key="2">
    <source>
        <dbReference type="EMBL" id="PRY41497.1"/>
    </source>
</evidence>
<accession>A0A2T0T776</accession>
<feature type="region of interest" description="Disordered" evidence="1">
    <location>
        <begin position="104"/>
        <end position="124"/>
    </location>
</feature>
<name>A0A2T0T776_9PSEU</name>
<sequence length="166" mass="18174">MPRRRPPRAGKTTSGAGIFTPIGKSLRKSRRPAGSNVKVLDVGKYGDLKKREKVGDKLEHDHIPSSAALKKAEEKRLGRKLTSKELAEIHRQGTAIEIPSKVHAKSDTYRGKNTKSQIDSDAADLSAAAKRDYATTRKNLIADGHSPADVDAALDEMRRLNKKKGI</sequence>
<dbReference type="OrthoDB" id="3688194at2"/>
<evidence type="ECO:0000313" key="3">
    <source>
        <dbReference type="Proteomes" id="UP000239494"/>
    </source>
</evidence>
<reference evidence="2 3" key="1">
    <citation type="submission" date="2018-03" db="EMBL/GenBank/DDBJ databases">
        <title>Genomic Encyclopedia of Archaeal and Bacterial Type Strains, Phase II (KMG-II): from individual species to whole genera.</title>
        <authorList>
            <person name="Goeker M."/>
        </authorList>
    </citation>
    <scope>NUCLEOTIDE SEQUENCE [LARGE SCALE GENOMIC DNA]</scope>
    <source>
        <strain evidence="2 3">DSM 44720</strain>
    </source>
</reference>
<dbReference type="EMBL" id="PVTF01000005">
    <property type="protein sequence ID" value="PRY41497.1"/>
    <property type="molecule type" value="Genomic_DNA"/>
</dbReference>
<feature type="region of interest" description="Disordered" evidence="1">
    <location>
        <begin position="1"/>
        <end position="34"/>
    </location>
</feature>
<protein>
    <submittedName>
        <fullName evidence="2">Uncharacterized protein</fullName>
    </submittedName>
</protein>
<organism evidence="2 3">
    <name type="scientific">Umezawaea tangerina</name>
    <dbReference type="NCBI Taxonomy" id="84725"/>
    <lineage>
        <taxon>Bacteria</taxon>
        <taxon>Bacillati</taxon>
        <taxon>Actinomycetota</taxon>
        <taxon>Actinomycetes</taxon>
        <taxon>Pseudonocardiales</taxon>
        <taxon>Pseudonocardiaceae</taxon>
        <taxon>Umezawaea</taxon>
    </lineage>
</organism>
<evidence type="ECO:0000256" key="1">
    <source>
        <dbReference type="SAM" id="MobiDB-lite"/>
    </source>
</evidence>
<dbReference type="AlphaFoldDB" id="A0A2T0T776"/>
<comment type="caution">
    <text evidence="2">The sequence shown here is derived from an EMBL/GenBank/DDBJ whole genome shotgun (WGS) entry which is preliminary data.</text>
</comment>
<dbReference type="Proteomes" id="UP000239494">
    <property type="component" value="Unassembled WGS sequence"/>
</dbReference>
<keyword evidence="3" id="KW-1185">Reference proteome</keyword>
<dbReference type="RefSeq" id="WP_106188516.1">
    <property type="nucleotide sequence ID" value="NZ_PVTF01000005.1"/>
</dbReference>